<dbReference type="EMBL" id="SWMS01000031">
    <property type="protein sequence ID" value="TKG61356.1"/>
    <property type="molecule type" value="Genomic_DNA"/>
</dbReference>
<evidence type="ECO:0000256" key="2">
    <source>
        <dbReference type="SAM" id="Phobius"/>
    </source>
</evidence>
<feature type="transmembrane region" description="Helical" evidence="2">
    <location>
        <begin position="38"/>
        <end position="56"/>
    </location>
</feature>
<evidence type="ECO:0000313" key="4">
    <source>
        <dbReference type="Proteomes" id="UP000309992"/>
    </source>
</evidence>
<reference evidence="3 4" key="1">
    <citation type="journal article" date="2015" name="Antonie Van Leeuwenhoek">
        <title>Prauserella endophytica sp. nov., an endophytic actinobacterium isolated from Tamarix taklamakanensis.</title>
        <authorList>
            <person name="Liu J.M."/>
            <person name="Habden X."/>
            <person name="Guo L."/>
            <person name="Tuo L."/>
            <person name="Jiang Z.K."/>
            <person name="Liu S.W."/>
            <person name="Liu X.F."/>
            <person name="Chen L."/>
            <person name="Li R.F."/>
            <person name="Zhang Y.Q."/>
            <person name="Sun C.H."/>
        </authorList>
    </citation>
    <scope>NUCLEOTIDE SEQUENCE [LARGE SCALE GENOMIC DNA]</scope>
    <source>
        <strain evidence="3 4">CGMCC 4.7182</strain>
    </source>
</reference>
<feature type="compositionally biased region" description="Polar residues" evidence="1">
    <location>
        <begin position="1"/>
        <end position="10"/>
    </location>
</feature>
<keyword evidence="2" id="KW-0472">Membrane</keyword>
<proteinExistence type="predicted"/>
<gene>
    <name evidence="3" type="ORF">FCN18_33910</name>
</gene>
<dbReference type="Proteomes" id="UP000309992">
    <property type="component" value="Unassembled WGS sequence"/>
</dbReference>
<dbReference type="Pfam" id="PF14155">
    <property type="entry name" value="DUF4307"/>
    <property type="match status" value="1"/>
</dbReference>
<evidence type="ECO:0000313" key="3">
    <source>
        <dbReference type="EMBL" id="TKG61356.1"/>
    </source>
</evidence>
<organism evidence="3 4">
    <name type="scientific">Prauserella endophytica</name>
    <dbReference type="NCBI Taxonomy" id="1592324"/>
    <lineage>
        <taxon>Bacteria</taxon>
        <taxon>Bacillati</taxon>
        <taxon>Actinomycetota</taxon>
        <taxon>Actinomycetes</taxon>
        <taxon>Pseudonocardiales</taxon>
        <taxon>Pseudonocardiaceae</taxon>
        <taxon>Prauserella</taxon>
        <taxon>Prauserella coralliicola group</taxon>
    </lineage>
</organism>
<feature type="region of interest" description="Disordered" evidence="1">
    <location>
        <begin position="1"/>
        <end position="31"/>
    </location>
</feature>
<comment type="caution">
    <text evidence="3">The sequence shown here is derived from an EMBL/GenBank/DDBJ whole genome shotgun (WGS) entry which is preliminary data.</text>
</comment>
<accession>A0ABY2RUT9</accession>
<evidence type="ECO:0000256" key="1">
    <source>
        <dbReference type="SAM" id="MobiDB-lite"/>
    </source>
</evidence>
<dbReference type="RefSeq" id="WP_112270815.1">
    <property type="nucleotide sequence ID" value="NZ_SWMS01000031.1"/>
</dbReference>
<keyword evidence="4" id="KW-1185">Reference proteome</keyword>
<name>A0ABY2RUT9_9PSEU</name>
<sequence length="156" mass="16650">MSTGQATSATGPGRPSLPEGRYGSARPSGRAPRSWQKWLFGVFVLLFGGGAAYIGYNNIGSAPIEAQRVGFAERPGNAMEITIDVARDDSQRPGVCIVRVRDISGAESGRKEIYVPPGEERLSTVVRSVTRPVTADVYGCSYSVPVYLSTPERPTG</sequence>
<protein>
    <submittedName>
        <fullName evidence="3">DUF4307 domain-containing protein</fullName>
    </submittedName>
</protein>
<keyword evidence="2" id="KW-1133">Transmembrane helix</keyword>
<keyword evidence="2" id="KW-0812">Transmembrane</keyword>
<dbReference type="InterPro" id="IPR025443">
    <property type="entry name" value="DUF4307"/>
</dbReference>